<reference evidence="2 3" key="1">
    <citation type="submission" date="2019-03" db="EMBL/GenBank/DDBJ databases">
        <title>First draft genome of Liparis tanakae, snailfish: a comprehensive survey of snailfish specific genes.</title>
        <authorList>
            <person name="Kim W."/>
            <person name="Song I."/>
            <person name="Jeong J.-H."/>
            <person name="Kim D."/>
            <person name="Kim S."/>
            <person name="Ryu S."/>
            <person name="Song J.Y."/>
            <person name="Lee S.K."/>
        </authorList>
    </citation>
    <scope>NUCLEOTIDE SEQUENCE [LARGE SCALE GENOMIC DNA]</scope>
    <source>
        <tissue evidence="2">Muscle</tissue>
    </source>
</reference>
<sequence length="101" mass="11484">MKSGMFTTADRNRNRNFQTQSSAKYTAAFTLVVAAQQDETDDDSHTKRNTPKFYFRARPCLMLFFVMGFSRYCGRAPRFAAPLWCGIVTASLSAQIQARIK</sequence>
<accession>A0A4Z2HP13</accession>
<protein>
    <submittedName>
        <fullName evidence="2">Uncharacterized protein</fullName>
    </submittedName>
</protein>
<name>A0A4Z2HP13_9TELE</name>
<evidence type="ECO:0000313" key="3">
    <source>
        <dbReference type="Proteomes" id="UP000314294"/>
    </source>
</evidence>
<feature type="region of interest" description="Disordered" evidence="1">
    <location>
        <begin position="1"/>
        <end position="20"/>
    </location>
</feature>
<dbReference type="EMBL" id="SRLO01000217">
    <property type="protein sequence ID" value="TNN66522.1"/>
    <property type="molecule type" value="Genomic_DNA"/>
</dbReference>
<gene>
    <name evidence="2" type="ORF">EYF80_023208</name>
</gene>
<dbReference type="AlphaFoldDB" id="A0A4Z2HP13"/>
<evidence type="ECO:0000256" key="1">
    <source>
        <dbReference type="SAM" id="MobiDB-lite"/>
    </source>
</evidence>
<proteinExistence type="predicted"/>
<keyword evidence="3" id="KW-1185">Reference proteome</keyword>
<organism evidence="2 3">
    <name type="scientific">Liparis tanakae</name>
    <name type="common">Tanaka's snailfish</name>
    <dbReference type="NCBI Taxonomy" id="230148"/>
    <lineage>
        <taxon>Eukaryota</taxon>
        <taxon>Metazoa</taxon>
        <taxon>Chordata</taxon>
        <taxon>Craniata</taxon>
        <taxon>Vertebrata</taxon>
        <taxon>Euteleostomi</taxon>
        <taxon>Actinopterygii</taxon>
        <taxon>Neopterygii</taxon>
        <taxon>Teleostei</taxon>
        <taxon>Neoteleostei</taxon>
        <taxon>Acanthomorphata</taxon>
        <taxon>Eupercaria</taxon>
        <taxon>Perciformes</taxon>
        <taxon>Cottioidei</taxon>
        <taxon>Cottales</taxon>
        <taxon>Liparidae</taxon>
        <taxon>Liparis</taxon>
    </lineage>
</organism>
<evidence type="ECO:0000313" key="2">
    <source>
        <dbReference type="EMBL" id="TNN66522.1"/>
    </source>
</evidence>
<comment type="caution">
    <text evidence="2">The sequence shown here is derived from an EMBL/GenBank/DDBJ whole genome shotgun (WGS) entry which is preliminary data.</text>
</comment>
<dbReference type="Proteomes" id="UP000314294">
    <property type="component" value="Unassembled WGS sequence"/>
</dbReference>